<keyword evidence="4" id="KW-1185">Reference proteome</keyword>
<name>A0A0S4J032_BODSA</name>
<feature type="region of interest" description="Disordered" evidence="1">
    <location>
        <begin position="1"/>
        <end position="26"/>
    </location>
</feature>
<protein>
    <submittedName>
        <fullName evidence="3">Transmembrane protein, putative</fullName>
    </submittedName>
</protein>
<reference evidence="4" key="1">
    <citation type="submission" date="2015-09" db="EMBL/GenBank/DDBJ databases">
        <authorList>
            <consortium name="Pathogen Informatics"/>
        </authorList>
    </citation>
    <scope>NUCLEOTIDE SEQUENCE [LARGE SCALE GENOMIC DNA]</scope>
    <source>
        <strain evidence="4">Lake Konstanz</strain>
    </source>
</reference>
<proteinExistence type="predicted"/>
<sequence length="492" mass="53443">MSKRGGSAGDVNLSPMSDRGASTTGGFAYLRPKPVVAQPRGGVEVAVDLPASVTRRAPGGKRTPTPRGNPFSRPVDAAPGKQRVDPFASATVVDATPKFEFQERAAPAKTSSPPAIAGRAVSIPQNISPIAAPKGRSATPPRSPSVGGSRRPSKAASPSSSLAKPTPADHVPVAALLASMQPPATGAKKAPSTPVFTDQATTRAQFPTNDDDRREEKPRGSVTFVHVRRGASLCFQLTGVALLALAMILAAVVFAAPLFIRFDSAEDTFVRDFVPSVSQLQNLYQQPVFGLNASEARCLYLRVLEDRQDALERAVAPYVASLDTATTDQQVLRLEQVARAHHMLRHRVRLYARSRDNSIVNHLVFYPFRDSFVYGLIRHGWADTMFALFWRPDVSDLFARVVEGAVCMRQSEHMPCPSFAFVEEKAVRAVKRRQQQSGSSVSTPLEHAKAVSDHITDRSGKSNLWYNDNFCSALFREKQQQGNRIHAEPSQG</sequence>
<evidence type="ECO:0000313" key="3">
    <source>
        <dbReference type="EMBL" id="CUG06163.1"/>
    </source>
</evidence>
<dbReference type="EMBL" id="CYKH01000567">
    <property type="protein sequence ID" value="CUG06163.1"/>
    <property type="molecule type" value="Genomic_DNA"/>
</dbReference>
<organism evidence="3 4">
    <name type="scientific">Bodo saltans</name>
    <name type="common">Flagellated protozoan</name>
    <dbReference type="NCBI Taxonomy" id="75058"/>
    <lineage>
        <taxon>Eukaryota</taxon>
        <taxon>Discoba</taxon>
        <taxon>Euglenozoa</taxon>
        <taxon>Kinetoplastea</taxon>
        <taxon>Metakinetoplastina</taxon>
        <taxon>Eubodonida</taxon>
        <taxon>Bodonidae</taxon>
        <taxon>Bodo</taxon>
    </lineage>
</organism>
<keyword evidence="2 3" id="KW-0812">Transmembrane</keyword>
<gene>
    <name evidence="3" type="ORF">BSAL_71815</name>
</gene>
<evidence type="ECO:0000256" key="1">
    <source>
        <dbReference type="SAM" id="MobiDB-lite"/>
    </source>
</evidence>
<feature type="region of interest" description="Disordered" evidence="1">
    <location>
        <begin position="49"/>
        <end position="84"/>
    </location>
</feature>
<dbReference type="AlphaFoldDB" id="A0A0S4J032"/>
<evidence type="ECO:0000313" key="4">
    <source>
        <dbReference type="Proteomes" id="UP000051952"/>
    </source>
</evidence>
<feature type="region of interest" description="Disordered" evidence="1">
    <location>
        <begin position="183"/>
        <end position="218"/>
    </location>
</feature>
<accession>A0A0S4J032</accession>
<dbReference type="OrthoDB" id="248135at2759"/>
<keyword evidence="2" id="KW-1133">Transmembrane helix</keyword>
<feature type="transmembrane region" description="Helical" evidence="2">
    <location>
        <begin position="237"/>
        <end position="260"/>
    </location>
</feature>
<feature type="compositionally biased region" description="Low complexity" evidence="1">
    <location>
        <begin position="144"/>
        <end position="167"/>
    </location>
</feature>
<feature type="compositionally biased region" description="Polar residues" evidence="1">
    <location>
        <begin position="194"/>
        <end position="208"/>
    </location>
</feature>
<feature type="region of interest" description="Disordered" evidence="1">
    <location>
        <begin position="98"/>
        <end position="167"/>
    </location>
</feature>
<keyword evidence="2" id="KW-0472">Membrane</keyword>
<dbReference type="Proteomes" id="UP000051952">
    <property type="component" value="Unassembled WGS sequence"/>
</dbReference>
<dbReference type="VEuPathDB" id="TriTrypDB:BSAL_71815"/>
<evidence type="ECO:0000256" key="2">
    <source>
        <dbReference type="SAM" id="Phobius"/>
    </source>
</evidence>